<keyword evidence="3" id="KW-1185">Reference proteome</keyword>
<dbReference type="AlphaFoldDB" id="A0A5J5EDH9"/>
<accession>A0A5J5EDH9</accession>
<gene>
    <name evidence="2" type="ORF">FN846DRAFT_545419</name>
</gene>
<evidence type="ECO:0000313" key="3">
    <source>
        <dbReference type="Proteomes" id="UP000326924"/>
    </source>
</evidence>
<sequence>MKKHACAVKRVYASQTQHPLPPAHNATGERTQQPVPHVPVGRAGPRRRAPAARPHLVSNPPRLRRAGQRVDHRDRRLPRRAHNAREHCPRHRRRTPQVPQPPPAPGRAERRAETPQHPGDAGVEPHGQAGRRGGVRSRCRRTGAAAAARDVVARRQSRPVGPVAGFAQGEEGGDGRRGPTGCGATQIPLDHLHGRTWVV</sequence>
<proteinExistence type="predicted"/>
<name>A0A5J5EDH9_9PEZI</name>
<evidence type="ECO:0000313" key="2">
    <source>
        <dbReference type="EMBL" id="KAA8893333.1"/>
    </source>
</evidence>
<feature type="region of interest" description="Disordered" evidence="1">
    <location>
        <begin position="1"/>
        <end position="184"/>
    </location>
</feature>
<protein>
    <submittedName>
        <fullName evidence="2">Uncharacterized protein</fullName>
    </submittedName>
</protein>
<dbReference type="InParanoid" id="A0A5J5EDH9"/>
<feature type="compositionally biased region" description="Basic residues" evidence="1">
    <location>
        <begin position="75"/>
        <end position="95"/>
    </location>
</feature>
<feature type="compositionally biased region" description="Low complexity" evidence="1">
    <location>
        <begin position="34"/>
        <end position="43"/>
    </location>
</feature>
<reference evidence="2 3" key="1">
    <citation type="submission" date="2019-09" db="EMBL/GenBank/DDBJ databases">
        <title>Draft genome of the ectomycorrhizal ascomycete Sphaerosporella brunnea.</title>
        <authorList>
            <consortium name="DOE Joint Genome Institute"/>
            <person name="Benucci G.M."/>
            <person name="Marozzi G."/>
            <person name="Antonielli L."/>
            <person name="Sanchez S."/>
            <person name="Marco P."/>
            <person name="Wang X."/>
            <person name="Falini L.B."/>
            <person name="Barry K."/>
            <person name="Haridas S."/>
            <person name="Lipzen A."/>
            <person name="Labutti K."/>
            <person name="Grigoriev I.V."/>
            <person name="Murat C."/>
            <person name="Martin F."/>
            <person name="Albertini E."/>
            <person name="Donnini D."/>
            <person name="Bonito G."/>
        </authorList>
    </citation>
    <scope>NUCLEOTIDE SEQUENCE [LARGE SCALE GENOMIC DNA]</scope>
    <source>
        <strain evidence="2 3">Sb_GMNB300</strain>
    </source>
</reference>
<organism evidence="2 3">
    <name type="scientific">Sphaerosporella brunnea</name>
    <dbReference type="NCBI Taxonomy" id="1250544"/>
    <lineage>
        <taxon>Eukaryota</taxon>
        <taxon>Fungi</taxon>
        <taxon>Dikarya</taxon>
        <taxon>Ascomycota</taxon>
        <taxon>Pezizomycotina</taxon>
        <taxon>Pezizomycetes</taxon>
        <taxon>Pezizales</taxon>
        <taxon>Pyronemataceae</taxon>
        <taxon>Sphaerosporella</taxon>
    </lineage>
</organism>
<dbReference type="Proteomes" id="UP000326924">
    <property type="component" value="Unassembled WGS sequence"/>
</dbReference>
<dbReference type="EMBL" id="VXIS01000460">
    <property type="protein sequence ID" value="KAA8893333.1"/>
    <property type="molecule type" value="Genomic_DNA"/>
</dbReference>
<evidence type="ECO:0000256" key="1">
    <source>
        <dbReference type="SAM" id="MobiDB-lite"/>
    </source>
</evidence>
<comment type="caution">
    <text evidence="2">The sequence shown here is derived from an EMBL/GenBank/DDBJ whole genome shotgun (WGS) entry which is preliminary data.</text>
</comment>